<organism evidence="2 3">
    <name type="scientific">Litchfieldella anticariensis (strain DSM 16096 / CECT 5854 / CIP 108499 / LMG 22089 / FP35)</name>
    <name type="common">Halomonas anticariensis</name>
    <dbReference type="NCBI Taxonomy" id="1121939"/>
    <lineage>
        <taxon>Bacteria</taxon>
        <taxon>Pseudomonadati</taxon>
        <taxon>Pseudomonadota</taxon>
        <taxon>Gammaproteobacteria</taxon>
        <taxon>Oceanospirillales</taxon>
        <taxon>Halomonadaceae</taxon>
        <taxon>Litchfieldella</taxon>
    </lineage>
</organism>
<name>S2LH61_LITA3</name>
<feature type="transmembrane region" description="Helical" evidence="1">
    <location>
        <begin position="67"/>
        <end position="91"/>
    </location>
</feature>
<comment type="caution">
    <text evidence="2">The sequence shown here is derived from an EMBL/GenBank/DDBJ whole genome shotgun (WGS) entry which is preliminary data.</text>
</comment>
<dbReference type="OrthoDB" id="9812539at2"/>
<keyword evidence="3" id="KW-1185">Reference proteome</keyword>
<dbReference type="eggNOG" id="ENOG5031TIF">
    <property type="taxonomic scope" value="Bacteria"/>
</dbReference>
<reference evidence="2 3" key="1">
    <citation type="journal article" date="2013" name="Genome Announc.">
        <title>Draft genome sequence of the moderately halophilic gammaproteobacterium Halomonas anticariensis FP35.</title>
        <authorList>
            <person name="Tahrioui A."/>
            <person name="Quesada E."/>
            <person name="Llamas I."/>
        </authorList>
    </citation>
    <scope>NUCLEOTIDE SEQUENCE [LARGE SCALE GENOMIC DNA]</scope>
    <source>
        <strain evidence="3">DSM 16096 / CECT 5854 / LMG 22089 / FP35</strain>
    </source>
</reference>
<dbReference type="Proteomes" id="UP000014463">
    <property type="component" value="Unassembled WGS sequence"/>
</dbReference>
<proteinExistence type="predicted"/>
<feature type="transmembrane region" description="Helical" evidence="1">
    <location>
        <begin position="137"/>
        <end position="161"/>
    </location>
</feature>
<dbReference type="PATRIC" id="fig|1121939.11.peg.267"/>
<evidence type="ECO:0000313" key="2">
    <source>
        <dbReference type="EMBL" id="EPC03991.1"/>
    </source>
</evidence>
<evidence type="ECO:0008006" key="4">
    <source>
        <dbReference type="Google" id="ProtNLM"/>
    </source>
</evidence>
<dbReference type="STRING" id="1121939.L861_01425"/>
<sequence>MNYLVCVLLIGVGATAVMDLWAIARKRLFGIPSLDYGLVGRWFAYLARGRFRHDAIATTPPIRGERLIGWTLHYLIGIAFATILLGIWGLTWVRHPTIWPALIVGIGTVAAPFLVMQPGMGAGIAASRTPRPAVARLQSLITHGIFGLGLYAAGWMTSFFYTP</sequence>
<dbReference type="AlphaFoldDB" id="S2LH61"/>
<protein>
    <recommendedName>
        <fullName evidence="4">DUF2938 domain-containing protein</fullName>
    </recommendedName>
</protein>
<accession>S2LH61</accession>
<evidence type="ECO:0000256" key="1">
    <source>
        <dbReference type="SAM" id="Phobius"/>
    </source>
</evidence>
<dbReference type="EMBL" id="ASTJ01000011">
    <property type="protein sequence ID" value="EPC03991.1"/>
    <property type="molecule type" value="Genomic_DNA"/>
</dbReference>
<dbReference type="Pfam" id="PF11158">
    <property type="entry name" value="DUF2938"/>
    <property type="match status" value="1"/>
</dbReference>
<keyword evidence="1" id="KW-0812">Transmembrane</keyword>
<feature type="transmembrane region" description="Helical" evidence="1">
    <location>
        <begin position="97"/>
        <end position="116"/>
    </location>
</feature>
<evidence type="ECO:0000313" key="3">
    <source>
        <dbReference type="Proteomes" id="UP000014463"/>
    </source>
</evidence>
<dbReference type="InterPro" id="IPR021329">
    <property type="entry name" value="DUF2938"/>
</dbReference>
<dbReference type="RefSeq" id="WP_016414725.1">
    <property type="nucleotide sequence ID" value="NZ_AUAB01000020.1"/>
</dbReference>
<keyword evidence="1" id="KW-1133">Transmembrane helix</keyword>
<gene>
    <name evidence="2" type="ORF">L861_01425</name>
</gene>
<keyword evidence="1" id="KW-0472">Membrane</keyword>